<protein>
    <submittedName>
        <fullName evidence="2">Uncharacterized protein</fullName>
    </submittedName>
</protein>
<keyword evidence="3" id="KW-1185">Reference proteome</keyword>
<dbReference type="Proteomes" id="UP001611339">
    <property type="component" value="Unassembled WGS sequence"/>
</dbReference>
<name>A0ABW7UDF2_9ACTN</name>
<comment type="caution">
    <text evidence="2">The sequence shown here is derived from an EMBL/GenBank/DDBJ whole genome shotgun (WGS) entry which is preliminary data.</text>
</comment>
<reference evidence="2 3" key="1">
    <citation type="submission" date="2024-10" db="EMBL/GenBank/DDBJ databases">
        <title>The Natural Products Discovery Center: Release of the First 8490 Sequenced Strains for Exploring Actinobacteria Biosynthetic Diversity.</title>
        <authorList>
            <person name="Kalkreuter E."/>
            <person name="Kautsar S.A."/>
            <person name="Yang D."/>
            <person name="Bader C.D."/>
            <person name="Teijaro C.N."/>
            <person name="Fluegel L."/>
            <person name="Davis C.M."/>
            <person name="Simpson J.R."/>
            <person name="Lauterbach L."/>
            <person name="Steele A.D."/>
            <person name="Gui C."/>
            <person name="Meng S."/>
            <person name="Li G."/>
            <person name="Viehrig K."/>
            <person name="Ye F."/>
            <person name="Su P."/>
            <person name="Kiefer A.F."/>
            <person name="Nichols A."/>
            <person name="Cepeda A.J."/>
            <person name="Yan W."/>
            <person name="Fan B."/>
            <person name="Jiang Y."/>
            <person name="Adhikari A."/>
            <person name="Zheng C.-J."/>
            <person name="Schuster L."/>
            <person name="Cowan T.M."/>
            <person name="Smanski M.J."/>
            <person name="Chevrette M.G."/>
            <person name="De Carvalho L.P.S."/>
            <person name="Shen B."/>
        </authorList>
    </citation>
    <scope>NUCLEOTIDE SEQUENCE [LARGE SCALE GENOMIC DNA]</scope>
    <source>
        <strain evidence="2 3">NPDC020602</strain>
    </source>
</reference>
<organism evidence="2 3">
    <name type="scientific">Streptomyces litmocidini</name>
    <dbReference type="NCBI Taxonomy" id="67318"/>
    <lineage>
        <taxon>Bacteria</taxon>
        <taxon>Bacillati</taxon>
        <taxon>Actinomycetota</taxon>
        <taxon>Actinomycetes</taxon>
        <taxon>Kitasatosporales</taxon>
        <taxon>Streptomycetaceae</taxon>
        <taxon>Streptomyces</taxon>
    </lineage>
</organism>
<evidence type="ECO:0000313" key="2">
    <source>
        <dbReference type="EMBL" id="MFI1716849.1"/>
    </source>
</evidence>
<proteinExistence type="predicted"/>
<sequence length="78" mass="8281">MQSTQEPQLPDPVPATRDPVTPDLPVQGLEAPDIRIAGSARRRTSPGEEDGESQKDAEEQGEAPAAAPARPEPQEPTD</sequence>
<evidence type="ECO:0000256" key="1">
    <source>
        <dbReference type="SAM" id="MobiDB-lite"/>
    </source>
</evidence>
<gene>
    <name evidence="2" type="ORF">ACH407_25170</name>
</gene>
<dbReference type="EMBL" id="JBIRUI010000012">
    <property type="protein sequence ID" value="MFI1716849.1"/>
    <property type="molecule type" value="Genomic_DNA"/>
</dbReference>
<feature type="region of interest" description="Disordered" evidence="1">
    <location>
        <begin position="1"/>
        <end position="78"/>
    </location>
</feature>
<accession>A0ABW7UDF2</accession>
<dbReference type="RefSeq" id="WP_398711083.1">
    <property type="nucleotide sequence ID" value="NZ_JBIRUI010000012.1"/>
</dbReference>
<evidence type="ECO:0000313" key="3">
    <source>
        <dbReference type="Proteomes" id="UP001611339"/>
    </source>
</evidence>